<evidence type="ECO:0000256" key="2">
    <source>
        <dbReference type="SAM" id="MobiDB-lite"/>
    </source>
</evidence>
<dbReference type="InterPro" id="IPR018392">
    <property type="entry name" value="LysM"/>
</dbReference>
<evidence type="ECO:0000313" key="5">
    <source>
        <dbReference type="Proteomes" id="UP000051835"/>
    </source>
</evidence>
<dbReference type="AlphaFoldDB" id="A0A0R1R6M6"/>
<dbReference type="GO" id="GO:0008932">
    <property type="term" value="F:lytic endotransglycosylase activity"/>
    <property type="evidence" value="ECO:0007669"/>
    <property type="project" value="TreeGrafter"/>
</dbReference>
<feature type="domain" description="LysM" evidence="3">
    <location>
        <begin position="391"/>
        <end position="434"/>
    </location>
</feature>
<feature type="region of interest" description="Disordered" evidence="2">
    <location>
        <begin position="373"/>
        <end position="392"/>
    </location>
</feature>
<feature type="compositionally biased region" description="Polar residues" evidence="2">
    <location>
        <begin position="160"/>
        <end position="173"/>
    </location>
</feature>
<dbReference type="Proteomes" id="UP000051835">
    <property type="component" value="Unassembled WGS sequence"/>
</dbReference>
<evidence type="ECO:0000313" key="4">
    <source>
        <dbReference type="EMBL" id="KRL50426.1"/>
    </source>
</evidence>
<evidence type="ECO:0000259" key="3">
    <source>
        <dbReference type="PROSITE" id="PS51782"/>
    </source>
</evidence>
<dbReference type="Pfam" id="PF01476">
    <property type="entry name" value="LysM"/>
    <property type="match status" value="1"/>
</dbReference>
<organism evidence="4 5">
    <name type="scientific">Levilactobacillus spicheri DSM 15429</name>
    <dbReference type="NCBI Taxonomy" id="1423805"/>
    <lineage>
        <taxon>Bacteria</taxon>
        <taxon>Bacillati</taxon>
        <taxon>Bacillota</taxon>
        <taxon>Bacilli</taxon>
        <taxon>Lactobacillales</taxon>
        <taxon>Lactobacillaceae</taxon>
        <taxon>Levilactobacillus</taxon>
    </lineage>
</organism>
<evidence type="ECO:0000256" key="1">
    <source>
        <dbReference type="SAM" id="Coils"/>
    </source>
</evidence>
<feature type="region of interest" description="Disordered" evidence="2">
    <location>
        <begin position="263"/>
        <end position="283"/>
    </location>
</feature>
<dbReference type="CDD" id="cd00118">
    <property type="entry name" value="LysM"/>
    <property type="match status" value="1"/>
</dbReference>
<accession>A0A0R1R6M6</accession>
<protein>
    <recommendedName>
        <fullName evidence="3">LysM domain-containing protein</fullName>
    </recommendedName>
</protein>
<gene>
    <name evidence="4" type="ORF">FD37_GL002092</name>
</gene>
<sequence length="436" mass="48557">MTIKIKNKVKFSPTATKPVSKQVMATVSRYIKAGGKVVSPTLFLDDVPALMTDAQLSKRLKSAKSAVSTDASGIAKENAIVKKQQGIMDNTDDYLNKTNGYKTKKGAYDSITKQISDAETKLKKTKKAADKKKLQTIIDKMKKAQKAAFTDLKKLTSSKGYQEQLKKQSTARRTANKAKNKISSLKTKKLTDKAKLKALKKEYNARKAEARHKLQVANKAKIDDKIAKRKELPLMGQTALYRADLMKSTVFFLGEVQPTETDANETTSIGVDKSDPRAGKSTRTTKELSGTYWLQGKNYAAVSKQFAALQKLQRLDTEFVIRGFSHWNHVKMASISKTVSGVPKDTGLELSITFDYVKQANILYEKKKKKTKSKGAVKSSKKNGTDKGKYKSHTVKSGDTYWDLAKKYHTTVAELTKLNGSRFKTMFPGKKLKIPK</sequence>
<dbReference type="PROSITE" id="PS51782">
    <property type="entry name" value="LYSM"/>
    <property type="match status" value="1"/>
</dbReference>
<dbReference type="SUPFAM" id="SSF54106">
    <property type="entry name" value="LysM domain"/>
    <property type="match status" value="1"/>
</dbReference>
<comment type="caution">
    <text evidence="4">The sequence shown here is derived from an EMBL/GenBank/DDBJ whole genome shotgun (WGS) entry which is preliminary data.</text>
</comment>
<name>A0A0R1R6M6_9LACO</name>
<dbReference type="InterPro" id="IPR036779">
    <property type="entry name" value="LysM_dom_sf"/>
</dbReference>
<dbReference type="PATRIC" id="fig|1423805.4.peg.2144"/>
<keyword evidence="1" id="KW-0175">Coiled coil</keyword>
<proteinExistence type="predicted"/>
<dbReference type="PANTHER" id="PTHR33734:SF22">
    <property type="entry name" value="MEMBRANE-BOUND LYTIC MUREIN TRANSGLYCOSYLASE D"/>
    <property type="match status" value="1"/>
</dbReference>
<feature type="coiled-coil region" evidence="1">
    <location>
        <begin position="193"/>
        <end position="220"/>
    </location>
</feature>
<dbReference type="RefSeq" id="WP_056962921.1">
    <property type="nucleotide sequence ID" value="NZ_AZFC01000002.1"/>
</dbReference>
<dbReference type="EMBL" id="AZFC01000002">
    <property type="protein sequence ID" value="KRL50426.1"/>
    <property type="molecule type" value="Genomic_DNA"/>
</dbReference>
<dbReference type="PANTHER" id="PTHR33734">
    <property type="entry name" value="LYSM DOMAIN-CONTAINING GPI-ANCHORED PROTEIN 2"/>
    <property type="match status" value="1"/>
</dbReference>
<dbReference type="Gene3D" id="3.10.350.10">
    <property type="entry name" value="LysM domain"/>
    <property type="match status" value="1"/>
</dbReference>
<reference evidence="4 5" key="1">
    <citation type="journal article" date="2015" name="Genome Announc.">
        <title>Expanding the biotechnology potential of lactobacilli through comparative genomics of 213 strains and associated genera.</title>
        <authorList>
            <person name="Sun Z."/>
            <person name="Harris H.M."/>
            <person name="McCann A."/>
            <person name="Guo C."/>
            <person name="Argimon S."/>
            <person name="Zhang W."/>
            <person name="Yang X."/>
            <person name="Jeffery I.B."/>
            <person name="Cooney J.C."/>
            <person name="Kagawa T.F."/>
            <person name="Liu W."/>
            <person name="Song Y."/>
            <person name="Salvetti E."/>
            <person name="Wrobel A."/>
            <person name="Rasinkangas P."/>
            <person name="Parkhill J."/>
            <person name="Rea M.C."/>
            <person name="O'Sullivan O."/>
            <person name="Ritari J."/>
            <person name="Douillard F.P."/>
            <person name="Paul Ross R."/>
            <person name="Yang R."/>
            <person name="Briner A.E."/>
            <person name="Felis G.E."/>
            <person name="de Vos W.M."/>
            <person name="Barrangou R."/>
            <person name="Klaenhammer T.R."/>
            <person name="Caufield P.W."/>
            <person name="Cui Y."/>
            <person name="Zhang H."/>
            <person name="O'Toole P.W."/>
        </authorList>
    </citation>
    <scope>NUCLEOTIDE SEQUENCE [LARGE SCALE GENOMIC DNA]</scope>
    <source>
        <strain evidence="4 5">DSM 15429</strain>
    </source>
</reference>
<feature type="coiled-coil region" evidence="1">
    <location>
        <begin position="108"/>
        <end position="135"/>
    </location>
</feature>
<feature type="region of interest" description="Disordered" evidence="2">
    <location>
        <begin position="160"/>
        <end position="181"/>
    </location>
</feature>
<dbReference type="SMART" id="SM00257">
    <property type="entry name" value="LysM"/>
    <property type="match status" value="1"/>
</dbReference>